<proteinExistence type="predicted"/>
<dbReference type="PANTHER" id="PTHR33973:SF4">
    <property type="entry name" value="OS07G0153300 PROTEIN"/>
    <property type="match status" value="1"/>
</dbReference>
<dbReference type="Proteomes" id="UP000822688">
    <property type="component" value="Chromosome 11"/>
</dbReference>
<sequence length="325" mass="36483">MAMAETELLGRGSAASQMFALLCDITSTFCCSLVRSLFLTVRVLFRRTTNACPSEGGDGRPGGVEFYEGKVWHERRRPVVHRFEYDVRYALVELDTPPSWFAASHHMTASEARSIAATAGPVRLLTMPTSMGYEQNPLSVYYCYDEEGGVAQCIAEVTNTPWAERVTFLFAPGLDLVAKPLHVSPFMDMEAVWQMQAAAPGQELLLRIGVQHPEHGNYFQAILKAKRVTRAVDPEAFTWMMPQRVAIWIYWQALQLVWKGVSFIPHPKYVDGDCYRERAQQHSTHSCPEVEIASSGCSKVSDGDGSTSTSQRFCTWREAPGFPWR</sequence>
<evidence type="ECO:0000313" key="1">
    <source>
        <dbReference type="EMBL" id="KAG0557217.1"/>
    </source>
</evidence>
<dbReference type="AlphaFoldDB" id="A0A8T0GFA3"/>
<dbReference type="EMBL" id="CM026432">
    <property type="protein sequence ID" value="KAG0557217.1"/>
    <property type="molecule type" value="Genomic_DNA"/>
</dbReference>
<dbReference type="PANTHER" id="PTHR33973">
    <property type="entry name" value="OS07G0153300 PROTEIN"/>
    <property type="match status" value="1"/>
</dbReference>
<name>A0A8T0GFA3_CERPU</name>
<comment type="caution">
    <text evidence="1">The sequence shown here is derived from an EMBL/GenBank/DDBJ whole genome shotgun (WGS) entry which is preliminary data.</text>
</comment>
<dbReference type="Pfam" id="PF07103">
    <property type="entry name" value="DUF1365"/>
    <property type="match status" value="1"/>
</dbReference>
<organism evidence="1 2">
    <name type="scientific">Ceratodon purpureus</name>
    <name type="common">Fire moss</name>
    <name type="synonym">Dicranum purpureum</name>
    <dbReference type="NCBI Taxonomy" id="3225"/>
    <lineage>
        <taxon>Eukaryota</taxon>
        <taxon>Viridiplantae</taxon>
        <taxon>Streptophyta</taxon>
        <taxon>Embryophyta</taxon>
        <taxon>Bryophyta</taxon>
        <taxon>Bryophytina</taxon>
        <taxon>Bryopsida</taxon>
        <taxon>Dicranidae</taxon>
        <taxon>Pseudoditrichales</taxon>
        <taxon>Ditrichaceae</taxon>
        <taxon>Ceratodon</taxon>
    </lineage>
</organism>
<reference evidence="1 2" key="1">
    <citation type="submission" date="2020-06" db="EMBL/GenBank/DDBJ databases">
        <title>WGS assembly of Ceratodon purpureus strain R40.</title>
        <authorList>
            <person name="Carey S.B."/>
            <person name="Jenkins J."/>
            <person name="Shu S."/>
            <person name="Lovell J.T."/>
            <person name="Sreedasyam A."/>
            <person name="Maumus F."/>
            <person name="Tiley G.P."/>
            <person name="Fernandez-Pozo N."/>
            <person name="Barry K."/>
            <person name="Chen C."/>
            <person name="Wang M."/>
            <person name="Lipzen A."/>
            <person name="Daum C."/>
            <person name="Saski C.A."/>
            <person name="Payton A.C."/>
            <person name="Mcbreen J.C."/>
            <person name="Conrad R.E."/>
            <person name="Kollar L.M."/>
            <person name="Olsson S."/>
            <person name="Huttunen S."/>
            <person name="Landis J.B."/>
            <person name="Wickett N.J."/>
            <person name="Johnson M.G."/>
            <person name="Rensing S.A."/>
            <person name="Grimwood J."/>
            <person name="Schmutz J."/>
            <person name="Mcdaniel S.F."/>
        </authorList>
    </citation>
    <scope>NUCLEOTIDE SEQUENCE [LARGE SCALE GENOMIC DNA]</scope>
    <source>
        <strain evidence="1 2">R40</strain>
    </source>
</reference>
<evidence type="ECO:0000313" key="2">
    <source>
        <dbReference type="Proteomes" id="UP000822688"/>
    </source>
</evidence>
<dbReference type="InterPro" id="IPR010775">
    <property type="entry name" value="DUF1365"/>
</dbReference>
<protein>
    <recommendedName>
        <fullName evidence="3">DUF1365-domain-containing protein</fullName>
    </recommendedName>
</protein>
<accession>A0A8T0GFA3</accession>
<evidence type="ECO:0008006" key="3">
    <source>
        <dbReference type="Google" id="ProtNLM"/>
    </source>
</evidence>
<keyword evidence="2" id="KW-1185">Reference proteome</keyword>
<gene>
    <name evidence="1" type="ORF">KC19_11G111100</name>
</gene>